<evidence type="ECO:0000256" key="1">
    <source>
        <dbReference type="ARBA" id="ARBA00022658"/>
    </source>
</evidence>
<dbReference type="PROSITE" id="PS50212">
    <property type="entry name" value="RASGEF_NTER"/>
    <property type="match status" value="1"/>
</dbReference>
<dbReference type="GeneID" id="62197769"/>
<dbReference type="PANTHER" id="PTHR23113">
    <property type="entry name" value="GUANINE NUCLEOTIDE EXCHANGE FACTOR"/>
    <property type="match status" value="1"/>
</dbReference>
<reference evidence="6" key="1">
    <citation type="submission" date="2020-10" db="EMBL/GenBank/DDBJ databases">
        <authorList>
            <person name="Roach M.J.R."/>
        </authorList>
    </citation>
    <scope>NUCLEOTIDE SEQUENCE</scope>
    <source>
        <strain evidence="6">CBS 1945</strain>
    </source>
</reference>
<dbReference type="InterPro" id="IPR023578">
    <property type="entry name" value="Ras_GEF_dom_sf"/>
</dbReference>
<dbReference type="Pfam" id="PF00618">
    <property type="entry name" value="RasGEF_N"/>
    <property type="match status" value="1"/>
</dbReference>
<organism evidence="6 7">
    <name type="scientific">Eeniella nana</name>
    <name type="common">Yeast</name>
    <name type="synonym">Brettanomyces nanus</name>
    <dbReference type="NCBI Taxonomy" id="13502"/>
    <lineage>
        <taxon>Eukaryota</taxon>
        <taxon>Fungi</taxon>
        <taxon>Dikarya</taxon>
        <taxon>Ascomycota</taxon>
        <taxon>Saccharomycotina</taxon>
        <taxon>Pichiomycetes</taxon>
        <taxon>Pichiales</taxon>
        <taxon>Pichiaceae</taxon>
        <taxon>Brettanomyces</taxon>
    </lineage>
</organism>
<accession>A0A875SA54</accession>
<feature type="region of interest" description="Disordered" evidence="3">
    <location>
        <begin position="865"/>
        <end position="926"/>
    </location>
</feature>
<keyword evidence="1 2" id="KW-0344">Guanine-nucleotide releasing factor</keyword>
<evidence type="ECO:0000313" key="6">
    <source>
        <dbReference type="EMBL" id="QPG76975.1"/>
    </source>
</evidence>
<dbReference type="RefSeq" id="XP_038780540.1">
    <property type="nucleotide sequence ID" value="XM_038924612.1"/>
</dbReference>
<evidence type="ECO:0000259" key="5">
    <source>
        <dbReference type="PROSITE" id="PS50212"/>
    </source>
</evidence>
<protein>
    <submittedName>
        <fullName evidence="6">Uncharacterized protein</fullName>
    </submittedName>
</protein>
<dbReference type="EMBL" id="CP064815">
    <property type="protein sequence ID" value="QPG76975.1"/>
    <property type="molecule type" value="Genomic_DNA"/>
</dbReference>
<dbReference type="Gene3D" id="1.10.840.10">
    <property type="entry name" value="Ras guanine-nucleotide exchange factors catalytic domain"/>
    <property type="match status" value="1"/>
</dbReference>
<feature type="region of interest" description="Disordered" evidence="3">
    <location>
        <begin position="950"/>
        <end position="970"/>
    </location>
</feature>
<feature type="domain" description="N-terminal Ras-GEF" evidence="5">
    <location>
        <begin position="1"/>
        <end position="127"/>
    </location>
</feature>
<dbReference type="GO" id="GO:0007265">
    <property type="term" value="P:Ras protein signal transduction"/>
    <property type="evidence" value="ECO:0007669"/>
    <property type="project" value="TreeGrafter"/>
</dbReference>
<evidence type="ECO:0000313" key="7">
    <source>
        <dbReference type="Proteomes" id="UP000662931"/>
    </source>
</evidence>
<dbReference type="GO" id="GO:0005085">
    <property type="term" value="F:guanyl-nucleotide exchange factor activity"/>
    <property type="evidence" value="ECO:0007669"/>
    <property type="project" value="UniProtKB-KW"/>
</dbReference>
<dbReference type="InterPro" id="IPR008937">
    <property type="entry name" value="Ras-like_GEF"/>
</dbReference>
<dbReference type="KEGG" id="bnn:FOA43_004369"/>
<feature type="region of interest" description="Disordered" evidence="3">
    <location>
        <begin position="798"/>
        <end position="820"/>
    </location>
</feature>
<dbReference type="InterPro" id="IPR001895">
    <property type="entry name" value="RASGEF_cat_dom"/>
</dbReference>
<evidence type="ECO:0000256" key="2">
    <source>
        <dbReference type="PROSITE-ProRule" id="PRU00168"/>
    </source>
</evidence>
<dbReference type="OrthoDB" id="10254377at2759"/>
<name>A0A875SA54_EENNA</name>
<dbReference type="GO" id="GO:0005886">
    <property type="term" value="C:plasma membrane"/>
    <property type="evidence" value="ECO:0007669"/>
    <property type="project" value="TreeGrafter"/>
</dbReference>
<dbReference type="PROSITE" id="PS50009">
    <property type="entry name" value="RASGEF_CAT"/>
    <property type="match status" value="1"/>
</dbReference>
<dbReference type="SUPFAM" id="SSF48366">
    <property type="entry name" value="Ras GEF"/>
    <property type="match status" value="1"/>
</dbReference>
<feature type="region of interest" description="Disordered" evidence="3">
    <location>
        <begin position="536"/>
        <end position="561"/>
    </location>
</feature>
<sequence length="1318" mass="148026">MQATIESIVTYLTSPEIIDYQFMVDFFLSFRNFIDSLPLLELLLCRLTWCLKRSLSDDDAIATTGKLALVRTFVALRHWILNHFQDDFLNDKQMRELLTSTINEIPNHSYFIDDDSNLQAKVIVNLKKSYIVLCHIFWNTVSLAKLSNTDLLHYNIQGYDSMPRSRISVLGLKQLSDPSARRSGILSMVEQNSSSSLNLLLKERADMIEDATNLESILQHSNQTHQIRLTRIGDIFSKEKFILHPKASLSSLGPCNLKNISRDGTLENIYSSMLQHVKSTPIQGVKPLVFGSASDEIHESTDDKENYGFSTRGKVEVFKDSGVRQIAPSTPLKKLNSRVDMDHAKSNVGSQLDSKEAFLPLSPTRVSRGTRAISTTLSQRQKRRTKFIKYLFQQKESEVMQIPSVKSSPTSKLQAIKKSPHISKTTALERTINIDGKMDILSTRVIEDYNAMKKVRAEMVEPVSGEENSIIKLQEPDASYLQESPTKKKGSTGESSINSSELLAHFNDKYGQEADNIDDSEITKESDTSAVLQNIAAESNANSKKEKEDIQKNKNEEDLTSFRTPSVTMNWSNSLDISHSTRDIVDMSLHPDAESVATDNVSTDSDKSAPVWKANLEDQEKNEPNNATTTVSIPARCDVPVADTSSVAEYQPTSPLSLLNDDTPLECSSLIEAVHTSLKGDDNIKASTSEANGEVDLNQRISVKVISRDSAVSAKSYMTYDSSLSSGIYSDQDDTASNSVKLRKKNAVVDLREGLAGSGSSSQKEGLHTQSVTPEKRVDASVDMEVISMLKELPYYEDGFDSGPTEHEASPCSNSSSTVSMIPSPAQSFLLPYPGISQTAIAELAAIPDKMIDCNPIEYARNKLRGDAKSKVPGDSKEDDSRPASNISDSRKSHKTIYMSDMGSTVSDVDGTAQPIKDSDEYSNESIDEVKLEKKVRDLFIAQNPNKLVEKEDVPSEKSMAPQLNNQEEKPLELKPEAGCRLSRKDRAKYNSTLIRHEPMRASSFDMRSLSLTPKKLMYGTQLLSVQEAMYKANHVPFVLSYDSDTLLQQFTLIERDLLLEVDWKELVDMKWDTPLIPYSSWLRLLLDHSDKSSLQMITLRFNLMTNWIISEILLCKNLNVRALTISRYIHLASSCRKRQNFATMFQIMLALTSSMIKKLKVTWSSLDAGDFLILKELKDATSPNNNFKAIREEMDTVIPSKGIIPFLALDMSDLNINSERLSILKCPVENKREEQISGAGEDDMDNANEIINNDPYELINFDKFRTRCTILKQILRLIDWSRLYMLKRNDEVLSKCLYVSSLSEEEMEYCFEHLEEA</sequence>
<dbReference type="Pfam" id="PF00617">
    <property type="entry name" value="RasGEF"/>
    <property type="match status" value="1"/>
</dbReference>
<dbReference type="PANTHER" id="PTHR23113:SF363">
    <property type="entry name" value="PROTEIN SON OF SEVENLESS"/>
    <property type="match status" value="1"/>
</dbReference>
<dbReference type="InterPro" id="IPR036964">
    <property type="entry name" value="RASGEF_cat_dom_sf"/>
</dbReference>
<proteinExistence type="predicted"/>
<evidence type="ECO:0000256" key="3">
    <source>
        <dbReference type="SAM" id="MobiDB-lite"/>
    </source>
</evidence>
<dbReference type="SMART" id="SM00147">
    <property type="entry name" value="RasGEF"/>
    <property type="match status" value="1"/>
</dbReference>
<feature type="compositionally biased region" description="Basic and acidic residues" evidence="3">
    <location>
        <begin position="865"/>
        <end position="882"/>
    </location>
</feature>
<feature type="compositionally biased region" description="Basic and acidic residues" evidence="3">
    <location>
        <begin position="543"/>
        <end position="557"/>
    </location>
</feature>
<feature type="compositionally biased region" description="Polar residues" evidence="3">
    <location>
        <begin position="758"/>
        <end position="773"/>
    </location>
</feature>
<dbReference type="CDD" id="cd06224">
    <property type="entry name" value="REM"/>
    <property type="match status" value="1"/>
</dbReference>
<gene>
    <name evidence="6" type="ORF">FOA43_004369</name>
</gene>
<feature type="domain" description="Ras-GEF" evidence="4">
    <location>
        <begin position="1043"/>
        <end position="1308"/>
    </location>
</feature>
<keyword evidence="7" id="KW-1185">Reference proteome</keyword>
<feature type="compositionally biased region" description="Polar residues" evidence="3">
    <location>
        <begin position="811"/>
        <end position="820"/>
    </location>
</feature>
<evidence type="ECO:0000259" key="4">
    <source>
        <dbReference type="PROSITE" id="PS50009"/>
    </source>
</evidence>
<feature type="region of interest" description="Disordered" evidence="3">
    <location>
        <begin position="755"/>
        <end position="778"/>
    </location>
</feature>
<dbReference type="InterPro" id="IPR000651">
    <property type="entry name" value="Ras-like_Gua-exchang_fac_N"/>
</dbReference>
<dbReference type="Gene3D" id="1.20.870.10">
    <property type="entry name" value="Son of sevenless (SoS) protein Chain: S domain 1"/>
    <property type="match status" value="1"/>
</dbReference>
<feature type="region of interest" description="Disordered" evidence="3">
    <location>
        <begin position="474"/>
        <end position="497"/>
    </location>
</feature>
<dbReference type="Proteomes" id="UP000662931">
    <property type="component" value="Chromosome 4"/>
</dbReference>